<evidence type="ECO:0000256" key="1">
    <source>
        <dbReference type="SAM" id="MobiDB-lite"/>
    </source>
</evidence>
<accession>A0A0A9FSR7</accession>
<evidence type="ECO:0000313" key="2">
    <source>
        <dbReference type="EMBL" id="JAE15900.1"/>
    </source>
</evidence>
<organism evidence="2">
    <name type="scientific">Arundo donax</name>
    <name type="common">Giant reed</name>
    <name type="synonym">Donax arundinaceus</name>
    <dbReference type="NCBI Taxonomy" id="35708"/>
    <lineage>
        <taxon>Eukaryota</taxon>
        <taxon>Viridiplantae</taxon>
        <taxon>Streptophyta</taxon>
        <taxon>Embryophyta</taxon>
        <taxon>Tracheophyta</taxon>
        <taxon>Spermatophyta</taxon>
        <taxon>Magnoliopsida</taxon>
        <taxon>Liliopsida</taxon>
        <taxon>Poales</taxon>
        <taxon>Poaceae</taxon>
        <taxon>PACMAD clade</taxon>
        <taxon>Arundinoideae</taxon>
        <taxon>Arundineae</taxon>
        <taxon>Arundo</taxon>
    </lineage>
</organism>
<reference evidence="2" key="2">
    <citation type="journal article" date="2015" name="Data Brief">
        <title>Shoot transcriptome of the giant reed, Arundo donax.</title>
        <authorList>
            <person name="Barrero R.A."/>
            <person name="Guerrero F.D."/>
            <person name="Moolhuijzen P."/>
            <person name="Goolsby J.A."/>
            <person name="Tidwell J."/>
            <person name="Bellgard S.E."/>
            <person name="Bellgard M.I."/>
        </authorList>
    </citation>
    <scope>NUCLEOTIDE SEQUENCE</scope>
    <source>
        <tissue evidence="2">Shoot tissue taken approximately 20 cm above the soil surface</tissue>
    </source>
</reference>
<reference evidence="2" key="1">
    <citation type="submission" date="2014-09" db="EMBL/GenBank/DDBJ databases">
        <authorList>
            <person name="Magalhaes I.L.F."/>
            <person name="Oliveira U."/>
            <person name="Santos F.R."/>
            <person name="Vidigal T.H.D.A."/>
            <person name="Brescovit A.D."/>
            <person name="Santos A.J."/>
        </authorList>
    </citation>
    <scope>NUCLEOTIDE SEQUENCE</scope>
    <source>
        <tissue evidence="2">Shoot tissue taken approximately 20 cm above the soil surface</tissue>
    </source>
</reference>
<feature type="region of interest" description="Disordered" evidence="1">
    <location>
        <begin position="17"/>
        <end position="42"/>
    </location>
</feature>
<dbReference type="AlphaFoldDB" id="A0A0A9FSR7"/>
<proteinExistence type="predicted"/>
<protein>
    <submittedName>
        <fullName evidence="2">Uncharacterized protein</fullName>
    </submittedName>
</protein>
<name>A0A0A9FSR7_ARUDO</name>
<sequence>MQNNSGEYEHELISHADSMPSPFHRSLGGTGQTPCWEPGTQF</sequence>
<dbReference type="EMBL" id="GBRH01181996">
    <property type="protein sequence ID" value="JAE15900.1"/>
    <property type="molecule type" value="Transcribed_RNA"/>
</dbReference>